<dbReference type="EMBL" id="CP002902">
    <property type="protein sequence ID" value="AEJ42202.1"/>
    <property type="molecule type" value="Genomic_DNA"/>
</dbReference>
<dbReference type="AlphaFoldDB" id="F8IJ51"/>
<dbReference type="Pfam" id="PF21845">
    <property type="entry name" value="DUF6904"/>
    <property type="match status" value="1"/>
</dbReference>
<gene>
    <name evidence="1" type="ordered locus">TC41_0226</name>
</gene>
<dbReference type="PATRIC" id="fig|1048834.4.peg.211"/>
<protein>
    <submittedName>
        <fullName evidence="1">Uncharacterized protein</fullName>
    </submittedName>
</protein>
<dbReference type="Proteomes" id="UP000000292">
    <property type="component" value="Chromosome"/>
</dbReference>
<sequence>MLRAKNTANLLGIEVSGDYDDLQALYHALHEVVGEEGEYPASRKLVCACWACVTMCGMHFKGTVGWSSIRMG</sequence>
<dbReference type="RefSeq" id="WP_014463116.1">
    <property type="nucleotide sequence ID" value="NC_017167.1"/>
</dbReference>
<accession>F8IJ51</accession>
<evidence type="ECO:0000313" key="1">
    <source>
        <dbReference type="EMBL" id="AEJ42202.1"/>
    </source>
</evidence>
<dbReference type="HOGENOM" id="CLU_2713395_0_0_9"/>
<dbReference type="InterPro" id="IPR054199">
    <property type="entry name" value="DUF6904"/>
</dbReference>
<proteinExistence type="predicted"/>
<reference evidence="2" key="2">
    <citation type="submission" date="2011-06" db="EMBL/GenBank/DDBJ databases">
        <title>The complete genome sequence of Alicyclobacillus acidocaldarius sp. Tc-4-1.</title>
        <authorList>
            <person name="Chen Y."/>
            <person name="He Y."/>
            <person name="Dong Z."/>
            <person name="Hu S."/>
        </authorList>
    </citation>
    <scope>NUCLEOTIDE SEQUENCE [LARGE SCALE GENOMIC DNA]</scope>
    <source>
        <strain evidence="2">Tc-4-1</strain>
    </source>
</reference>
<organism evidence="1 2">
    <name type="scientific">Alicyclobacillus acidocaldarius (strain Tc-4-1)</name>
    <name type="common">Bacillus acidocaldarius</name>
    <dbReference type="NCBI Taxonomy" id="1048834"/>
    <lineage>
        <taxon>Bacteria</taxon>
        <taxon>Bacillati</taxon>
        <taxon>Bacillota</taxon>
        <taxon>Bacilli</taxon>
        <taxon>Bacillales</taxon>
        <taxon>Alicyclobacillaceae</taxon>
        <taxon>Alicyclobacillus</taxon>
    </lineage>
</organism>
<name>F8IJ51_ALIAT</name>
<reference evidence="1 2" key="1">
    <citation type="journal article" date="2011" name="J. Bacteriol.">
        <title>Complete Genome Sequence of Alicyclobacillus acidocaldarius Strain Tc-4-1.</title>
        <authorList>
            <person name="Chen Y."/>
            <person name="He Y."/>
            <person name="Zhang B."/>
            <person name="Yang J."/>
            <person name="Li W."/>
            <person name="Dong Z."/>
            <person name="Hu S."/>
        </authorList>
    </citation>
    <scope>NUCLEOTIDE SEQUENCE [LARGE SCALE GENOMIC DNA]</scope>
    <source>
        <strain evidence="1 2">Tc-4-1</strain>
    </source>
</reference>
<dbReference type="KEGG" id="aad:TC41_0226"/>
<evidence type="ECO:0000313" key="2">
    <source>
        <dbReference type="Proteomes" id="UP000000292"/>
    </source>
</evidence>